<dbReference type="InterPro" id="IPR016138">
    <property type="entry name" value="Ribosome_inactivat_prot_sub1"/>
</dbReference>
<dbReference type="GO" id="GO:0017148">
    <property type="term" value="P:negative regulation of translation"/>
    <property type="evidence" value="ECO:0007669"/>
    <property type="project" value="UniProtKB-KW"/>
</dbReference>
<feature type="region of interest" description="Disordered" evidence="2">
    <location>
        <begin position="322"/>
        <end position="375"/>
    </location>
</feature>
<gene>
    <name evidence="3" type="ORF">Tsubulata_049778</name>
</gene>
<comment type="similarity">
    <text evidence="1">Belongs to the ribosome-inactivating protein family.</text>
</comment>
<dbReference type="GO" id="GO:0006952">
    <property type="term" value="P:defense response"/>
    <property type="evidence" value="ECO:0007669"/>
    <property type="project" value="UniProtKB-KW"/>
</dbReference>
<dbReference type="GO" id="GO:0090729">
    <property type="term" value="F:toxin activity"/>
    <property type="evidence" value="ECO:0007669"/>
    <property type="project" value="UniProtKB-KW"/>
</dbReference>
<keyword evidence="4" id="KW-1185">Reference proteome</keyword>
<evidence type="ECO:0000313" key="3">
    <source>
        <dbReference type="EMBL" id="KAJ4825325.1"/>
    </source>
</evidence>
<dbReference type="Gene3D" id="3.40.420.10">
    <property type="entry name" value="Ricin (A subunit), domain 1"/>
    <property type="match status" value="1"/>
</dbReference>
<feature type="compositionally biased region" description="Basic and acidic residues" evidence="2">
    <location>
        <begin position="350"/>
        <end position="363"/>
    </location>
</feature>
<dbReference type="InterPro" id="IPR036041">
    <property type="entry name" value="Ribosome-inact_prot_sf"/>
</dbReference>
<organism evidence="3 4">
    <name type="scientific">Turnera subulata</name>
    <dbReference type="NCBI Taxonomy" id="218843"/>
    <lineage>
        <taxon>Eukaryota</taxon>
        <taxon>Viridiplantae</taxon>
        <taxon>Streptophyta</taxon>
        <taxon>Embryophyta</taxon>
        <taxon>Tracheophyta</taxon>
        <taxon>Spermatophyta</taxon>
        <taxon>Magnoliopsida</taxon>
        <taxon>eudicotyledons</taxon>
        <taxon>Gunneridae</taxon>
        <taxon>Pentapetalae</taxon>
        <taxon>rosids</taxon>
        <taxon>fabids</taxon>
        <taxon>Malpighiales</taxon>
        <taxon>Passifloraceae</taxon>
        <taxon>Turnera</taxon>
    </lineage>
</organism>
<dbReference type="GO" id="GO:0030598">
    <property type="term" value="F:rRNA N-glycosylase activity"/>
    <property type="evidence" value="ECO:0007669"/>
    <property type="project" value="UniProtKB-EC"/>
</dbReference>
<evidence type="ECO:0000256" key="2">
    <source>
        <dbReference type="SAM" id="MobiDB-lite"/>
    </source>
</evidence>
<dbReference type="SUPFAM" id="SSF56371">
    <property type="entry name" value="Ribosome inactivating proteins (RIP)"/>
    <property type="match status" value="1"/>
</dbReference>
<protein>
    <submittedName>
        <fullName evidence="3">Uncharacterized protein</fullName>
    </submittedName>
</protein>
<name>A0A9Q0F5H1_9ROSI</name>
<dbReference type="InterPro" id="IPR001574">
    <property type="entry name" value="Ribosome_inactivat_prot"/>
</dbReference>
<proteinExistence type="inferred from homology"/>
<reference evidence="3" key="2">
    <citation type="journal article" date="2023" name="Plants (Basel)">
        <title>Annotation of the Turnera subulata (Passifloraceae) Draft Genome Reveals the S-Locus Evolved after the Divergence of Turneroideae from Passifloroideae in a Stepwise Manner.</title>
        <authorList>
            <person name="Henning P.M."/>
            <person name="Roalson E.H."/>
            <person name="Mir W."/>
            <person name="McCubbin A.G."/>
            <person name="Shore J.S."/>
        </authorList>
    </citation>
    <scope>NUCLEOTIDE SEQUENCE</scope>
    <source>
        <strain evidence="3">F60SS</strain>
    </source>
</reference>
<keyword evidence="1" id="KW-0800">Toxin</keyword>
<evidence type="ECO:0000313" key="4">
    <source>
        <dbReference type="Proteomes" id="UP001141552"/>
    </source>
</evidence>
<dbReference type="Pfam" id="PF00161">
    <property type="entry name" value="RIP"/>
    <property type="match status" value="1"/>
</dbReference>
<keyword evidence="1" id="KW-0611">Plant defense</keyword>
<dbReference type="AlphaFoldDB" id="A0A9Q0F5H1"/>
<keyword evidence="1" id="KW-0652">Protein synthesis inhibitor</keyword>
<reference evidence="3" key="1">
    <citation type="submission" date="2022-02" db="EMBL/GenBank/DDBJ databases">
        <authorList>
            <person name="Henning P.M."/>
            <person name="McCubbin A.G."/>
            <person name="Shore J.S."/>
        </authorList>
    </citation>
    <scope>NUCLEOTIDE SEQUENCE</scope>
    <source>
        <strain evidence="3">F60SS</strain>
        <tissue evidence="3">Leaves</tissue>
    </source>
</reference>
<sequence length="422" mass="47832">MVVRNIDFDFTRWHISEDFIGIMDDLRRDVTFRTIHVPIAQTTSTEGIPTNQPPIEVKMSPKKAEGDLGVFTVTFRPKEDIVIRVLCQAHDVYTVAYEANGKWNYHPEFKDVFEATSFGATAKKEKGKGKQPYSIPFDCNYPELTTAADMDRSRLQLGKRELIKALKALHTLEELRNRNPTQARIVQALAIMTITHMVPECLRFGPLMYHVSDPELPSKLPLWGKKATTDWDKFCDYIAECRKNEAYEFEPVNLMKKEFHPFESTGQTIVMEDMGIQMRKSWPPSTIKTRKDLLDLVLLIKYDEEIMRLEVKATQTEREILQTKGLSKRGDSGSLKFKNPEKASQGSTGKDTRGTRSSSDKGKGTMRQQTGVNHQVTKLSKSIGVRLVEPLFRVLKRAVSACGIPAACEKSPLTMNSPDGRS</sequence>
<keyword evidence="1" id="KW-0378">Hydrolase</keyword>
<dbReference type="EMBL" id="JAKUCV010006933">
    <property type="protein sequence ID" value="KAJ4825325.1"/>
    <property type="molecule type" value="Genomic_DNA"/>
</dbReference>
<feature type="compositionally biased region" description="Polar residues" evidence="2">
    <location>
        <begin position="366"/>
        <end position="375"/>
    </location>
</feature>
<accession>A0A9Q0F5H1</accession>
<dbReference type="Proteomes" id="UP001141552">
    <property type="component" value="Unassembled WGS sequence"/>
</dbReference>
<comment type="catalytic activity">
    <reaction evidence="1">
        <text>Endohydrolysis of the N-glycosidic bond at one specific adenosine on the 28S rRNA.</text>
        <dbReference type="EC" id="3.2.2.22"/>
    </reaction>
</comment>
<evidence type="ECO:0000256" key="1">
    <source>
        <dbReference type="RuleBase" id="RU004915"/>
    </source>
</evidence>
<comment type="caution">
    <text evidence="3">The sequence shown here is derived from an EMBL/GenBank/DDBJ whole genome shotgun (WGS) entry which is preliminary data.</text>
</comment>